<accession>A0A150X950</accession>
<feature type="transmembrane region" description="Helical" evidence="1">
    <location>
        <begin position="12"/>
        <end position="35"/>
    </location>
</feature>
<dbReference type="EMBL" id="LRPC01000023">
    <property type="protein sequence ID" value="KYG75182.1"/>
    <property type="molecule type" value="Genomic_DNA"/>
</dbReference>
<proteinExistence type="predicted"/>
<organism evidence="2 3">
    <name type="scientific">Roseivirga spongicola</name>
    <dbReference type="NCBI Taxonomy" id="333140"/>
    <lineage>
        <taxon>Bacteria</taxon>
        <taxon>Pseudomonadati</taxon>
        <taxon>Bacteroidota</taxon>
        <taxon>Cytophagia</taxon>
        <taxon>Cytophagales</taxon>
        <taxon>Roseivirgaceae</taxon>
        <taxon>Roseivirga</taxon>
    </lineage>
</organism>
<dbReference type="STRING" id="333140.AWW68_10260"/>
<dbReference type="AlphaFoldDB" id="A0A150X950"/>
<gene>
    <name evidence="2" type="ORF">AWW68_10260</name>
</gene>
<evidence type="ECO:0000256" key="1">
    <source>
        <dbReference type="SAM" id="Phobius"/>
    </source>
</evidence>
<evidence type="ECO:0000313" key="3">
    <source>
        <dbReference type="Proteomes" id="UP000075606"/>
    </source>
</evidence>
<feature type="transmembrane region" description="Helical" evidence="1">
    <location>
        <begin position="111"/>
        <end position="138"/>
    </location>
</feature>
<sequence>MEKKLNSNHQSKTISLVVTSIVLASVGALLELILIEHYEGTNQLIPIISIGSALFLFIILLLNNTIAIRKIFRVVLCICAVAGVLGVYFHLDSNFQFEKEMRPNDSGGDLFWASFSGALPALAPMSMLVFTLLGFIYLSSINNENETK</sequence>
<feature type="transmembrane region" description="Helical" evidence="1">
    <location>
        <begin position="41"/>
        <end position="62"/>
    </location>
</feature>
<keyword evidence="1" id="KW-1133">Transmembrane helix</keyword>
<dbReference type="Proteomes" id="UP000075606">
    <property type="component" value="Unassembled WGS sequence"/>
</dbReference>
<feature type="transmembrane region" description="Helical" evidence="1">
    <location>
        <begin position="74"/>
        <end position="91"/>
    </location>
</feature>
<reference evidence="2 3" key="1">
    <citation type="submission" date="2016-01" db="EMBL/GenBank/DDBJ databases">
        <title>Genome sequencing of Roseivirga spongicola UST030701-084.</title>
        <authorList>
            <person name="Selvaratnam C."/>
            <person name="Thevarajoo S."/>
            <person name="Goh K.M."/>
            <person name="Ee R."/>
            <person name="Chan K.-G."/>
            <person name="Chong C.S."/>
        </authorList>
    </citation>
    <scope>NUCLEOTIDE SEQUENCE [LARGE SCALE GENOMIC DNA]</scope>
    <source>
        <strain evidence="2 3">UST030701-084</strain>
    </source>
</reference>
<protein>
    <submittedName>
        <fullName evidence="2">Uncharacterized protein</fullName>
    </submittedName>
</protein>
<name>A0A150X950_9BACT</name>
<evidence type="ECO:0000313" key="2">
    <source>
        <dbReference type="EMBL" id="KYG75182.1"/>
    </source>
</evidence>
<keyword evidence="3" id="KW-1185">Reference proteome</keyword>
<keyword evidence="1" id="KW-0812">Transmembrane</keyword>
<comment type="caution">
    <text evidence="2">The sequence shown here is derived from an EMBL/GenBank/DDBJ whole genome shotgun (WGS) entry which is preliminary data.</text>
</comment>
<keyword evidence="1" id="KW-0472">Membrane</keyword>